<feature type="compositionally biased region" description="Gly residues" evidence="1">
    <location>
        <begin position="275"/>
        <end position="286"/>
    </location>
</feature>
<dbReference type="PANTHER" id="PTHR33971:SF1">
    <property type="entry name" value="OS02G0743600 PROTEIN"/>
    <property type="match status" value="1"/>
</dbReference>
<gene>
    <name evidence="2" type="primary">VvCHDp001130_1</name>
    <name evidence="2" type="ORF">CK203_037289</name>
</gene>
<evidence type="ECO:0000256" key="1">
    <source>
        <dbReference type="SAM" id="MobiDB-lite"/>
    </source>
</evidence>
<accession>A0A438H9A3</accession>
<name>A0A438H9A3_VITVI</name>
<protein>
    <recommendedName>
        <fullName evidence="4">Pro-resilin</fullName>
    </recommendedName>
</protein>
<evidence type="ECO:0000313" key="2">
    <source>
        <dbReference type="EMBL" id="RVW80911.1"/>
    </source>
</evidence>
<comment type="caution">
    <text evidence="2">The sequence shown here is derived from an EMBL/GenBank/DDBJ whole genome shotgun (WGS) entry which is preliminary data.</text>
</comment>
<dbReference type="EMBL" id="QGNW01000259">
    <property type="protein sequence ID" value="RVW80911.1"/>
    <property type="molecule type" value="Genomic_DNA"/>
</dbReference>
<dbReference type="Proteomes" id="UP000288805">
    <property type="component" value="Unassembled WGS sequence"/>
</dbReference>
<proteinExistence type="predicted"/>
<dbReference type="InterPro" id="IPR038943">
    <property type="entry name" value="PLDrp1-like"/>
</dbReference>
<organism evidence="2 3">
    <name type="scientific">Vitis vinifera</name>
    <name type="common">Grape</name>
    <dbReference type="NCBI Taxonomy" id="29760"/>
    <lineage>
        <taxon>Eukaryota</taxon>
        <taxon>Viridiplantae</taxon>
        <taxon>Streptophyta</taxon>
        <taxon>Embryophyta</taxon>
        <taxon>Tracheophyta</taxon>
        <taxon>Spermatophyta</taxon>
        <taxon>Magnoliopsida</taxon>
        <taxon>eudicotyledons</taxon>
        <taxon>Gunneridae</taxon>
        <taxon>Pentapetalae</taxon>
        <taxon>rosids</taxon>
        <taxon>Vitales</taxon>
        <taxon>Vitaceae</taxon>
        <taxon>Viteae</taxon>
        <taxon>Vitis</taxon>
    </lineage>
</organism>
<dbReference type="PANTHER" id="PTHR33971">
    <property type="entry name" value="OS06G0232000 PROTEIN"/>
    <property type="match status" value="1"/>
</dbReference>
<dbReference type="AlphaFoldDB" id="A0A438H9A3"/>
<reference evidence="2 3" key="1">
    <citation type="journal article" date="2018" name="PLoS Genet.">
        <title>Population sequencing reveals clonal diversity and ancestral inbreeding in the grapevine cultivar Chardonnay.</title>
        <authorList>
            <person name="Roach M.J."/>
            <person name="Johnson D.L."/>
            <person name="Bohlmann J."/>
            <person name="van Vuuren H.J."/>
            <person name="Jones S.J."/>
            <person name="Pretorius I.S."/>
            <person name="Schmidt S.A."/>
            <person name="Borneman A.R."/>
        </authorList>
    </citation>
    <scope>NUCLEOTIDE SEQUENCE [LARGE SCALE GENOMIC DNA]</scope>
    <source>
        <strain evidence="3">cv. Chardonnay</strain>
        <tissue evidence="2">Leaf</tissue>
    </source>
</reference>
<evidence type="ECO:0008006" key="4">
    <source>
        <dbReference type="Google" id="ProtNLM"/>
    </source>
</evidence>
<feature type="region of interest" description="Disordered" evidence="1">
    <location>
        <begin position="1"/>
        <end position="329"/>
    </location>
</feature>
<evidence type="ECO:0000313" key="3">
    <source>
        <dbReference type="Proteomes" id="UP000288805"/>
    </source>
</evidence>
<feature type="compositionally biased region" description="Basic residues" evidence="1">
    <location>
        <begin position="320"/>
        <end position="329"/>
    </location>
</feature>
<sequence length="488" mass="54491">MTYNRNEDVSDEFDEYDPTPYGGGYDITVTYGRPLEPSEETCYPISSKSGDIDYDRPSYTSCSEPSAYGDEALENEYKSYARPKPRPVLGYAGPPPGQGGFGGSGDGGEYGYQPKPPSSFGEEGEYGSGHGRKPDYEEPSSEYGSGYGRKPECEQPSSEYGSGYGRKPEYEQPSSEYGSGYGRKPEYEQPSSEYGSGYGRKPEYEQPSTEYGSGYGRKPEYEQPSSEYGSGYGRRPEFEQPSSEYGSGYGRRPEYEAPSSEYGSGYGRKPSFGEEQGGGYGYGGEGSPRKPQYGRPSYESPEVEEPPRRPSYGRPSNEGKKRRATRSRLMRGAMMMMSLASTVMVKRAMAAKNTPKTYSMNGCVKGCGMRKWFHTCKWILQALRTAEKNRIWAWIHHTHLGPKFLRALRKPQNCHPASQGMFTVPRVANCFKEYLQSKTQKEMTTPMMMRRRSLGSITTITTTARAMMMSEHNVVVLLMNEVSAIACY</sequence>
<dbReference type="GO" id="GO:0070300">
    <property type="term" value="F:phosphatidic acid binding"/>
    <property type="evidence" value="ECO:0007669"/>
    <property type="project" value="InterPro"/>
</dbReference>
<feature type="compositionally biased region" description="Gly residues" evidence="1">
    <location>
        <begin position="98"/>
        <end position="110"/>
    </location>
</feature>